<dbReference type="AlphaFoldDB" id="A0A1H7UU07"/>
<dbReference type="eggNOG" id="COG2211">
    <property type="taxonomic scope" value="Bacteria"/>
</dbReference>
<dbReference type="Pfam" id="PF07690">
    <property type="entry name" value="MFS_1"/>
    <property type="match status" value="1"/>
</dbReference>
<feature type="transmembrane region" description="Helical" evidence="6">
    <location>
        <begin position="87"/>
        <end position="120"/>
    </location>
</feature>
<gene>
    <name evidence="8" type="ORF">SAMN05414137_116155</name>
</gene>
<dbReference type="EMBL" id="FOAZ01000016">
    <property type="protein sequence ID" value="SEM00229.1"/>
    <property type="molecule type" value="Genomic_DNA"/>
</dbReference>
<dbReference type="PANTHER" id="PTHR23513:SF6">
    <property type="entry name" value="MAJOR FACILITATOR SUPERFAMILY ASSOCIATED DOMAIN-CONTAINING PROTEIN"/>
    <property type="match status" value="1"/>
</dbReference>
<organism evidence="8 9">
    <name type="scientific">Streptacidiphilus jiangxiensis</name>
    <dbReference type="NCBI Taxonomy" id="235985"/>
    <lineage>
        <taxon>Bacteria</taxon>
        <taxon>Bacillati</taxon>
        <taxon>Actinomycetota</taxon>
        <taxon>Actinomycetes</taxon>
        <taxon>Kitasatosporales</taxon>
        <taxon>Streptomycetaceae</taxon>
        <taxon>Streptacidiphilus</taxon>
    </lineage>
</organism>
<keyword evidence="2" id="KW-1003">Cell membrane</keyword>
<evidence type="ECO:0000256" key="2">
    <source>
        <dbReference type="ARBA" id="ARBA00022475"/>
    </source>
</evidence>
<keyword evidence="3 6" id="KW-0812">Transmembrane</keyword>
<comment type="subcellular location">
    <subcellularLocation>
        <location evidence="1">Cell membrane</location>
        <topology evidence="1">Multi-pass membrane protein</topology>
    </subcellularLocation>
</comment>
<feature type="transmembrane region" description="Helical" evidence="6">
    <location>
        <begin position="284"/>
        <end position="304"/>
    </location>
</feature>
<keyword evidence="9" id="KW-1185">Reference proteome</keyword>
<protein>
    <submittedName>
        <fullName evidence="8">Predicted arabinose efflux permease, MFS family</fullName>
    </submittedName>
</protein>
<feature type="transmembrane region" description="Helical" evidence="6">
    <location>
        <begin position="310"/>
        <end position="332"/>
    </location>
</feature>
<dbReference type="Proteomes" id="UP000183015">
    <property type="component" value="Unassembled WGS sequence"/>
</dbReference>
<evidence type="ECO:0000259" key="7">
    <source>
        <dbReference type="PROSITE" id="PS50850"/>
    </source>
</evidence>
<feature type="domain" description="Major facilitator superfamily (MFS) profile" evidence="7">
    <location>
        <begin position="222"/>
        <end position="421"/>
    </location>
</feature>
<proteinExistence type="predicted"/>
<feature type="transmembrane region" description="Helical" evidence="6">
    <location>
        <begin position="173"/>
        <end position="193"/>
    </location>
</feature>
<sequence length="421" mass="42964">MTIRTKAPLPSEFHRIWAASGVSALGDGIYYTALPLLALGLTHDPMVFSTVEACALLPWLFLGLIGGALVDRWDRRRVLWVTDSARFALIGVFALVAAAGGANIAVLCATAFLLGVGQIFFDSASGAYLPTLLGRDPETLQRANSRLQGTGQALEGFVGPPAGGLLFALGRSVPLAVEAATFLFSALMIRSLPPTPAKPRASRTSVLADAREGALYLLRHRLLLGLALRPAVGNFAFLGVGAVLALYVHDTLHLGAALYGVFLTAEAVGGLSGTALAGWLSDRFGTGGTLTLTAAVEAVALLGIGLAPNAVVAGAGFAVLGAAMGATMVLGGSTRQAIVPDELMGRVTAASRLLSRSAGPAGALFGGWLATVAGLRAPFLFGAAVLGVMVVVAARFTSNSRIDAALAEAAAREDAAVPVTV</sequence>
<accession>A0A1H7UU07</accession>
<dbReference type="PANTHER" id="PTHR23513">
    <property type="entry name" value="INTEGRAL MEMBRANE EFFLUX PROTEIN-RELATED"/>
    <property type="match status" value="1"/>
</dbReference>
<reference evidence="9" key="1">
    <citation type="submission" date="2016-10" db="EMBL/GenBank/DDBJ databases">
        <authorList>
            <person name="Varghese N."/>
        </authorList>
    </citation>
    <scope>NUCLEOTIDE SEQUENCE [LARGE SCALE GENOMIC DNA]</scope>
    <source>
        <strain evidence="9">DSM 45096 / BCRC 16803 / CGMCC 4.1857 / CIP 109030 / JCM 12277 / KCTC 19219 / NBRC 100920 / 33214</strain>
    </source>
</reference>
<dbReference type="GO" id="GO:0005886">
    <property type="term" value="C:plasma membrane"/>
    <property type="evidence" value="ECO:0007669"/>
    <property type="project" value="UniProtKB-SubCell"/>
</dbReference>
<evidence type="ECO:0000256" key="5">
    <source>
        <dbReference type="ARBA" id="ARBA00023136"/>
    </source>
</evidence>
<dbReference type="Gene3D" id="1.20.1250.20">
    <property type="entry name" value="MFS general substrate transporter like domains"/>
    <property type="match status" value="1"/>
</dbReference>
<feature type="transmembrane region" description="Helical" evidence="6">
    <location>
        <begin position="377"/>
        <end position="396"/>
    </location>
</feature>
<dbReference type="PROSITE" id="PS50850">
    <property type="entry name" value="MFS"/>
    <property type="match status" value="1"/>
</dbReference>
<feature type="transmembrane region" description="Helical" evidence="6">
    <location>
        <begin position="353"/>
        <end position="371"/>
    </location>
</feature>
<dbReference type="InterPro" id="IPR036259">
    <property type="entry name" value="MFS_trans_sf"/>
</dbReference>
<evidence type="ECO:0000256" key="1">
    <source>
        <dbReference type="ARBA" id="ARBA00004651"/>
    </source>
</evidence>
<keyword evidence="4 6" id="KW-1133">Transmembrane helix</keyword>
<evidence type="ECO:0000256" key="4">
    <source>
        <dbReference type="ARBA" id="ARBA00022989"/>
    </source>
</evidence>
<dbReference type="RefSeq" id="WP_236656157.1">
    <property type="nucleotide sequence ID" value="NZ_BBPN01000022.1"/>
</dbReference>
<dbReference type="SUPFAM" id="SSF103473">
    <property type="entry name" value="MFS general substrate transporter"/>
    <property type="match status" value="1"/>
</dbReference>
<evidence type="ECO:0000313" key="8">
    <source>
        <dbReference type="EMBL" id="SEM00229.1"/>
    </source>
</evidence>
<evidence type="ECO:0000256" key="3">
    <source>
        <dbReference type="ARBA" id="ARBA00022692"/>
    </source>
</evidence>
<feature type="transmembrane region" description="Helical" evidence="6">
    <location>
        <begin position="226"/>
        <end position="248"/>
    </location>
</feature>
<dbReference type="STRING" id="235985.SAMN05414137_116155"/>
<name>A0A1H7UU07_STRJI</name>
<feature type="transmembrane region" description="Helical" evidence="6">
    <location>
        <begin position="16"/>
        <end position="34"/>
    </location>
</feature>
<keyword evidence="5 6" id="KW-0472">Membrane</keyword>
<evidence type="ECO:0000313" key="9">
    <source>
        <dbReference type="Proteomes" id="UP000183015"/>
    </source>
</evidence>
<evidence type="ECO:0000256" key="6">
    <source>
        <dbReference type="SAM" id="Phobius"/>
    </source>
</evidence>
<dbReference type="InterPro" id="IPR011701">
    <property type="entry name" value="MFS"/>
</dbReference>
<feature type="transmembrane region" description="Helical" evidence="6">
    <location>
        <begin position="254"/>
        <end position="277"/>
    </location>
</feature>
<dbReference type="CDD" id="cd06173">
    <property type="entry name" value="MFS_MefA_like"/>
    <property type="match status" value="1"/>
</dbReference>
<feature type="transmembrane region" description="Helical" evidence="6">
    <location>
        <begin position="46"/>
        <end position="66"/>
    </location>
</feature>
<dbReference type="GO" id="GO:0022857">
    <property type="term" value="F:transmembrane transporter activity"/>
    <property type="evidence" value="ECO:0007669"/>
    <property type="project" value="InterPro"/>
</dbReference>
<dbReference type="InterPro" id="IPR020846">
    <property type="entry name" value="MFS_dom"/>
</dbReference>